<protein>
    <submittedName>
        <fullName evidence="2">Uncharacterized protein</fullName>
    </submittedName>
</protein>
<accession>C9YH11</accession>
<evidence type="ECO:0000313" key="2">
    <source>
        <dbReference type="EMBL" id="CBA33749.1"/>
    </source>
</evidence>
<keyword evidence="1" id="KW-0472">Membrane</keyword>
<dbReference type="EMBL" id="FN543108">
    <property type="protein sequence ID" value="CBA33749.1"/>
    <property type="molecule type" value="Genomic_DNA"/>
</dbReference>
<feature type="transmembrane region" description="Helical" evidence="1">
    <location>
        <begin position="12"/>
        <end position="33"/>
    </location>
</feature>
<dbReference type="AlphaFoldDB" id="C9YH11"/>
<gene>
    <name evidence="2" type="ORF">Csp_B20610</name>
</gene>
<sequence length="65" mass="7153">MASDKEPNFWLIVLKLAAGAAALAGLVWLALWYSENYGTGQPLTPPLKPKMDWGIANDSPIRNNR</sequence>
<keyword evidence="1" id="KW-1133">Transmembrane helix</keyword>
<organism evidence="2">
    <name type="scientific">Curvibacter symbiont subsp. Hydra magnipapillata</name>
    <dbReference type="NCBI Taxonomy" id="667019"/>
    <lineage>
        <taxon>Bacteria</taxon>
        <taxon>Pseudomonadati</taxon>
        <taxon>Pseudomonadota</taxon>
        <taxon>Betaproteobacteria</taxon>
        <taxon>Burkholderiales</taxon>
        <taxon>Comamonadaceae</taxon>
        <taxon>Curvibacter</taxon>
    </lineage>
</organism>
<proteinExistence type="predicted"/>
<evidence type="ECO:0000256" key="1">
    <source>
        <dbReference type="SAM" id="Phobius"/>
    </source>
</evidence>
<keyword evidence="1" id="KW-0812">Transmembrane</keyword>
<name>C9YH11_CURXX</name>
<reference evidence="2" key="1">
    <citation type="journal article" date="2010" name="Nature">
        <title>The Dynamic genome of Hydra.</title>
        <authorList>
            <person name="Chapman J.A."/>
            <person name="Kirkness E.F."/>
            <person name="Simakov O."/>
            <person name="Hampson S.E."/>
            <person name="Mitros T."/>
            <person name="Weinmaier T."/>
            <person name="Rattei T."/>
            <person name="Balasubramanian P.G."/>
            <person name="Borman J."/>
            <person name="Busam D."/>
            <person name="Disbennett K."/>
            <person name="Pfannkoch C."/>
            <person name="Sumin N."/>
            <person name="Sutton G."/>
            <person name="Viswanathan L."/>
            <person name="Walenz B."/>
            <person name="Goodstein D.M."/>
            <person name="Hellsten U."/>
            <person name="Kawashima T."/>
            <person name="Prochnik S.E."/>
            <person name="Putnam N.H."/>
            <person name="Shu S."/>
            <person name="Blumberg B."/>
            <person name="Dana C.E."/>
            <person name="Gee L."/>
            <person name="Kibler D.F."/>
            <person name="Law L."/>
            <person name="Lindgens D."/>
            <person name="Martinez D.E."/>
            <person name="Peng J."/>
            <person name="Wigge P.A."/>
            <person name="Bertulat B."/>
            <person name="Guder C."/>
            <person name="Nakamura Y."/>
            <person name="Ozbek S."/>
            <person name="Watanabe H."/>
            <person name="Khalturin K."/>
            <person name="Hemmrich G."/>
            <person name="Franke A."/>
            <person name="Augustin R."/>
            <person name="Fraune S."/>
            <person name="Hayakawa E."/>
            <person name="Hayakawa S."/>
            <person name="Hirose M."/>
            <person name="Hwang J."/>
            <person name="Ikeo K."/>
            <person name="Nishimiya-Fujisawa C."/>
            <person name="Ogura A."/>
            <person name="Takahashi T."/>
            <person name="Steinmetz P.R."/>
            <person name="Zhang X."/>
            <person name="Aufschnaiter R."/>
            <person name="Eder M.K."/>
            <person name="Gorny A.K."/>
            <person name="Salvenmoser W."/>
            <person name="Heimberg A.M."/>
            <person name="Wheeler B.M."/>
            <person name="Peterson K.J."/>
            <person name="Boettger A."/>
            <person name="Tischler P."/>
            <person name="Wolf A."/>
            <person name="Gojobori T."/>
            <person name="Remington K.A."/>
            <person name="Strausberg R.L."/>
            <person name="Venter J."/>
            <person name="Technau U."/>
            <person name="Hobmayer B."/>
            <person name="Bosch T.C."/>
            <person name="Holstein T.W."/>
            <person name="Fujisawa T."/>
            <person name="Bode H.R."/>
            <person name="David C.N."/>
            <person name="Rokhsar D.S."/>
            <person name="Steele R.E."/>
        </authorList>
    </citation>
    <scope>NUCLEOTIDE SEQUENCE</scope>
</reference>